<dbReference type="EMBL" id="APLQ01000014">
    <property type="protein sequence ID" value="ENO12783.1"/>
    <property type="molecule type" value="Genomic_DNA"/>
</dbReference>
<evidence type="ECO:0000259" key="5">
    <source>
        <dbReference type="PROSITE" id="PS01124"/>
    </source>
</evidence>
<evidence type="ECO:0000313" key="7">
    <source>
        <dbReference type="Proteomes" id="UP000013165"/>
    </source>
</evidence>
<dbReference type="Proteomes" id="UP000013165">
    <property type="component" value="Unassembled WGS sequence"/>
</dbReference>
<name>N6WVC9_9GAMM</name>
<dbReference type="SMART" id="SM00342">
    <property type="entry name" value="HTH_ARAC"/>
    <property type="match status" value="1"/>
</dbReference>
<dbReference type="STRING" id="626887.J057_15335"/>
<dbReference type="PROSITE" id="PS01124">
    <property type="entry name" value="HTH_ARAC_FAMILY_2"/>
    <property type="match status" value="1"/>
</dbReference>
<keyword evidence="7" id="KW-1185">Reference proteome</keyword>
<dbReference type="Gene3D" id="1.10.10.60">
    <property type="entry name" value="Homeodomain-like"/>
    <property type="match status" value="1"/>
</dbReference>
<evidence type="ECO:0000313" key="6">
    <source>
        <dbReference type="EMBL" id="ENO12783.1"/>
    </source>
</evidence>
<dbReference type="Pfam" id="PF12833">
    <property type="entry name" value="HTH_18"/>
    <property type="match status" value="1"/>
</dbReference>
<protein>
    <submittedName>
        <fullName evidence="6">AraC family transcriptional regulator</fullName>
    </submittedName>
</protein>
<evidence type="ECO:0000256" key="2">
    <source>
        <dbReference type="ARBA" id="ARBA00023125"/>
    </source>
</evidence>
<dbReference type="GO" id="GO:0043565">
    <property type="term" value="F:sequence-specific DNA binding"/>
    <property type="evidence" value="ECO:0007669"/>
    <property type="project" value="InterPro"/>
</dbReference>
<keyword evidence="1" id="KW-0805">Transcription regulation</keyword>
<dbReference type="PATRIC" id="fig|626887.3.peg.3061"/>
<dbReference type="eggNOG" id="COG2207">
    <property type="taxonomic scope" value="Bacteria"/>
</dbReference>
<organism evidence="6 7">
    <name type="scientific">Marinobacter nanhaiticus D15-8W</name>
    <dbReference type="NCBI Taxonomy" id="626887"/>
    <lineage>
        <taxon>Bacteria</taxon>
        <taxon>Pseudomonadati</taxon>
        <taxon>Pseudomonadota</taxon>
        <taxon>Gammaproteobacteria</taxon>
        <taxon>Pseudomonadales</taxon>
        <taxon>Marinobacteraceae</taxon>
        <taxon>Marinobacter</taxon>
    </lineage>
</organism>
<proteinExistence type="predicted"/>
<comment type="caution">
    <text evidence="6">The sequence shown here is derived from an EMBL/GenBank/DDBJ whole genome shotgun (WGS) entry which is preliminary data.</text>
</comment>
<gene>
    <name evidence="6" type="ORF">J057_15335</name>
</gene>
<sequence length="300" mass="33738">MVPAAMTGLSMTDNKNRAPICLRTPKLCLWNREVVFLGTGYARQQPHRTTQERLTLCLNGTFTVRGRNSQPIQTRSCLTPSGVWLDHTVLDTRQAVVAIFFLPPLSQDYAVLGSLMREATPGVFYEHPDEDALIREALRIRNAPDVSAPAARQRLRNLLLPRSLRNAVLQDFDPRIVRTAQRIRESLRTPWSLDEMAQGVHLSGSRLEKLFKQQVGLPITQYRVRYRVFIGTILMALGHSMTDAAMYAGFSNSAHLSRCYRSINGLTPSAMFLQPPFLRPLIDESAFELVAPLLGRQVAV</sequence>
<dbReference type="InterPro" id="IPR009057">
    <property type="entry name" value="Homeodomain-like_sf"/>
</dbReference>
<dbReference type="InterPro" id="IPR018062">
    <property type="entry name" value="HTH_AraC-typ_CS"/>
</dbReference>
<dbReference type="PROSITE" id="PS00041">
    <property type="entry name" value="HTH_ARAC_FAMILY_1"/>
    <property type="match status" value="1"/>
</dbReference>
<dbReference type="InterPro" id="IPR050204">
    <property type="entry name" value="AraC_XylS_family_regulators"/>
</dbReference>
<evidence type="ECO:0000256" key="1">
    <source>
        <dbReference type="ARBA" id="ARBA00023015"/>
    </source>
</evidence>
<evidence type="ECO:0000256" key="4">
    <source>
        <dbReference type="ARBA" id="ARBA00037345"/>
    </source>
</evidence>
<keyword evidence="3" id="KW-0804">Transcription</keyword>
<evidence type="ECO:0000256" key="3">
    <source>
        <dbReference type="ARBA" id="ARBA00023163"/>
    </source>
</evidence>
<dbReference type="AlphaFoldDB" id="N6WVC9"/>
<dbReference type="SUPFAM" id="SSF46689">
    <property type="entry name" value="Homeodomain-like"/>
    <property type="match status" value="1"/>
</dbReference>
<dbReference type="PANTHER" id="PTHR46796">
    <property type="entry name" value="HTH-TYPE TRANSCRIPTIONAL ACTIVATOR RHAS-RELATED"/>
    <property type="match status" value="1"/>
</dbReference>
<comment type="function">
    <text evidence="4">Regulatory protein of the TOL plasmid xyl operons. XylS activates the xylXYZLTEGFJQKIH operon required for the degradation of toluene, m-xylene and p-xylene.</text>
</comment>
<dbReference type="InterPro" id="IPR018060">
    <property type="entry name" value="HTH_AraC"/>
</dbReference>
<reference evidence="6 7" key="1">
    <citation type="journal article" date="2013" name="Genome Announc.">
        <title>Genome Sequence of the Polycyclic Aromatic Hydrocarbon-Degrading Bacterium Strain Marinobacter nanhaiticus D15-8WT.</title>
        <authorList>
            <person name="Cui Z."/>
            <person name="Gao W."/>
            <person name="Li Q."/>
            <person name="Xu G."/>
            <person name="Zheng L."/>
        </authorList>
    </citation>
    <scope>NUCLEOTIDE SEQUENCE [LARGE SCALE GENOMIC DNA]</scope>
    <source>
        <strain evidence="6 7">D15-8W</strain>
    </source>
</reference>
<dbReference type="GO" id="GO:0003700">
    <property type="term" value="F:DNA-binding transcription factor activity"/>
    <property type="evidence" value="ECO:0007669"/>
    <property type="project" value="InterPro"/>
</dbReference>
<dbReference type="HOGENOM" id="CLU_073078_0_0_6"/>
<feature type="domain" description="HTH araC/xylS-type" evidence="5">
    <location>
        <begin position="177"/>
        <end position="274"/>
    </location>
</feature>
<dbReference type="GO" id="GO:0009893">
    <property type="term" value="P:positive regulation of metabolic process"/>
    <property type="evidence" value="ECO:0007669"/>
    <property type="project" value="UniProtKB-ARBA"/>
</dbReference>
<keyword evidence="2" id="KW-0238">DNA-binding</keyword>
<dbReference type="OrthoDB" id="9783876at2"/>
<accession>N6WVC9</accession>